<comment type="caution">
    <text evidence="1">The sequence shown here is derived from an EMBL/GenBank/DDBJ whole genome shotgun (WGS) entry which is preliminary data.</text>
</comment>
<name>A0AAJ2NS95_ALKPS</name>
<dbReference type="AlphaFoldDB" id="A0AAJ2NS95"/>
<sequence length="135" mass="15063">LKQATKSDLNLVKANWGEMRGGLLKSHAALLNEAEPVAASAMTLLIKFRQEMICQMAMNRKDFLEAVTAALFQLTSKRFLLLGVPEDQWQSIRESFLSTNQHVEDGSADESAQEEEPHIAEAKKLFGAEFVEIVD</sequence>
<feature type="non-terminal residue" evidence="1">
    <location>
        <position position="1"/>
    </location>
</feature>
<reference evidence="1" key="1">
    <citation type="submission" date="2023-10" db="EMBL/GenBank/DDBJ databases">
        <title>Screening of Alkalihalophilus pseudofirmusBZ-TG-HK211 and Its Alleviation of Salt Stress on Rapeseed Growth.</title>
        <authorList>
            <person name="Zhao B."/>
            <person name="Guo T."/>
        </authorList>
    </citation>
    <scope>NUCLEOTIDE SEQUENCE</scope>
    <source>
        <strain evidence="1">BZ-TG-HK211</strain>
    </source>
</reference>
<proteinExistence type="predicted"/>
<evidence type="ECO:0000313" key="1">
    <source>
        <dbReference type="EMBL" id="MDV2887483.1"/>
    </source>
</evidence>
<accession>A0AAJ2NS95</accession>
<protein>
    <submittedName>
        <fullName evidence="1">DNA polymerase III subunit gamma/tau</fullName>
    </submittedName>
</protein>
<dbReference type="EMBL" id="JAWJAY010000086">
    <property type="protein sequence ID" value="MDV2887483.1"/>
    <property type="molecule type" value="Genomic_DNA"/>
</dbReference>
<dbReference type="Proteomes" id="UP001285636">
    <property type="component" value="Unassembled WGS sequence"/>
</dbReference>
<organism evidence="1 2">
    <name type="scientific">Alkalihalophilus pseudofirmus</name>
    <name type="common">Bacillus pseudofirmus</name>
    <dbReference type="NCBI Taxonomy" id="79885"/>
    <lineage>
        <taxon>Bacteria</taxon>
        <taxon>Bacillati</taxon>
        <taxon>Bacillota</taxon>
        <taxon>Bacilli</taxon>
        <taxon>Bacillales</taxon>
        <taxon>Bacillaceae</taxon>
        <taxon>Alkalihalophilus</taxon>
    </lineage>
</organism>
<gene>
    <name evidence="1" type="ORF">RYX45_20085</name>
</gene>
<evidence type="ECO:0000313" key="2">
    <source>
        <dbReference type="Proteomes" id="UP001285636"/>
    </source>
</evidence>